<dbReference type="GeneID" id="84217263"/>
<dbReference type="KEGG" id="fai:FAD_0662"/>
<sequence length="54" mass="6592">MASYVNSRCYYNLRKRFGHSIAGTIMNYWYYYNVDPPEDQDIALEYFILKRDVK</sequence>
<gene>
    <name evidence="1" type="ORF">FAD_0662</name>
    <name evidence="2" type="ORF">HLB00_07630</name>
</gene>
<evidence type="ECO:0000313" key="3">
    <source>
        <dbReference type="Proteomes" id="UP000192050"/>
    </source>
</evidence>
<evidence type="ECO:0000313" key="1">
    <source>
        <dbReference type="EMBL" id="ARD84571.1"/>
    </source>
</evidence>
<proteinExistence type="predicted"/>
<dbReference type="Proteomes" id="UP000192050">
    <property type="component" value="Chromosome"/>
</dbReference>
<keyword evidence="3" id="KW-1185">Reference proteome</keyword>
<accession>A0A1V0N398</accession>
<protein>
    <submittedName>
        <fullName evidence="1">Uncharacterized protein</fullName>
    </submittedName>
</protein>
<dbReference type="AlphaFoldDB" id="A0A1V0N398"/>
<name>A0A1V0N398_9ARCH</name>
<dbReference type="RefSeq" id="WP_155951099.1">
    <property type="nucleotide sequence ID" value="NZ_CP015363.1"/>
</dbReference>
<dbReference type="EMBL" id="JABGBP010000281">
    <property type="protein sequence ID" value="NOL60698.1"/>
    <property type="molecule type" value="Genomic_DNA"/>
</dbReference>
<dbReference type="EMBL" id="CP015363">
    <property type="protein sequence ID" value="ARD84571.1"/>
    <property type="molecule type" value="Genomic_DNA"/>
</dbReference>
<dbReference type="Proteomes" id="UP000546917">
    <property type="component" value="Unassembled WGS sequence"/>
</dbReference>
<organism evidence="1 3">
    <name type="scientific">Ferroplasma acidiphilum</name>
    <dbReference type="NCBI Taxonomy" id="74969"/>
    <lineage>
        <taxon>Archaea</taxon>
        <taxon>Methanobacteriati</taxon>
        <taxon>Thermoplasmatota</taxon>
        <taxon>Thermoplasmata</taxon>
        <taxon>Thermoplasmatales</taxon>
        <taxon>Ferroplasmaceae</taxon>
        <taxon>Ferroplasma</taxon>
    </lineage>
</organism>
<evidence type="ECO:0000313" key="4">
    <source>
        <dbReference type="Proteomes" id="UP000546917"/>
    </source>
</evidence>
<dbReference type="STRING" id="74969.FAD_0662"/>
<reference evidence="2 4" key="2">
    <citation type="submission" date="2020-05" db="EMBL/GenBank/DDBJ databases">
        <authorList>
            <person name="Zhang R."/>
        </authorList>
    </citation>
    <scope>NUCLEOTIDE SEQUENCE [LARGE SCALE GENOMIC DNA]</scope>
    <source>
        <strain evidence="2 4">DSM 28986</strain>
    </source>
</reference>
<reference evidence="1 3" key="1">
    <citation type="submission" date="2011-10" db="EMBL/GenBank/DDBJ databases">
        <title>Metabolic and evolutionary patterns in the extreme acidophile Ferroplasma acidiphilum.</title>
        <authorList>
            <person name="Golyshina O.V."/>
            <person name="Kozyavkin S.A."/>
            <person name="Tatusov R.L."/>
            <person name="Slesarev A.I."/>
            <person name="Golyshin P.N."/>
        </authorList>
    </citation>
    <scope>NUCLEOTIDE SEQUENCE [LARGE SCALE GENOMIC DNA]</scope>
    <source>
        <strain evidence="1">Berkeley</strain>
        <strain evidence="3">Y</strain>
    </source>
</reference>
<evidence type="ECO:0000313" key="2">
    <source>
        <dbReference type="EMBL" id="NOL60698.1"/>
    </source>
</evidence>